<dbReference type="Pfam" id="PF13391">
    <property type="entry name" value="HNH_2"/>
    <property type="match status" value="1"/>
</dbReference>
<evidence type="ECO:0000313" key="4">
    <source>
        <dbReference type="Proteomes" id="UP000305948"/>
    </source>
</evidence>
<gene>
    <name evidence="3" type="ORF">OE88DRAFT_1667006</name>
</gene>
<organism evidence="3 4">
    <name type="scientific">Heliocybe sulcata</name>
    <dbReference type="NCBI Taxonomy" id="5364"/>
    <lineage>
        <taxon>Eukaryota</taxon>
        <taxon>Fungi</taxon>
        <taxon>Dikarya</taxon>
        <taxon>Basidiomycota</taxon>
        <taxon>Agaricomycotina</taxon>
        <taxon>Agaricomycetes</taxon>
        <taxon>Gloeophyllales</taxon>
        <taxon>Gloeophyllaceae</taxon>
        <taxon>Heliocybe</taxon>
    </lineage>
</organism>
<dbReference type="OrthoDB" id="2793280at2759"/>
<reference evidence="3 4" key="1">
    <citation type="journal article" date="2019" name="Nat. Ecol. Evol.">
        <title>Megaphylogeny resolves global patterns of mushroom evolution.</title>
        <authorList>
            <person name="Varga T."/>
            <person name="Krizsan K."/>
            <person name="Foldi C."/>
            <person name="Dima B."/>
            <person name="Sanchez-Garcia M."/>
            <person name="Sanchez-Ramirez S."/>
            <person name="Szollosi G.J."/>
            <person name="Szarkandi J.G."/>
            <person name="Papp V."/>
            <person name="Albert L."/>
            <person name="Andreopoulos W."/>
            <person name="Angelini C."/>
            <person name="Antonin V."/>
            <person name="Barry K.W."/>
            <person name="Bougher N.L."/>
            <person name="Buchanan P."/>
            <person name="Buyck B."/>
            <person name="Bense V."/>
            <person name="Catcheside P."/>
            <person name="Chovatia M."/>
            <person name="Cooper J."/>
            <person name="Damon W."/>
            <person name="Desjardin D."/>
            <person name="Finy P."/>
            <person name="Geml J."/>
            <person name="Haridas S."/>
            <person name="Hughes K."/>
            <person name="Justo A."/>
            <person name="Karasinski D."/>
            <person name="Kautmanova I."/>
            <person name="Kiss B."/>
            <person name="Kocsube S."/>
            <person name="Kotiranta H."/>
            <person name="LaButti K.M."/>
            <person name="Lechner B.E."/>
            <person name="Liimatainen K."/>
            <person name="Lipzen A."/>
            <person name="Lukacs Z."/>
            <person name="Mihaltcheva S."/>
            <person name="Morgado L.N."/>
            <person name="Niskanen T."/>
            <person name="Noordeloos M.E."/>
            <person name="Ohm R.A."/>
            <person name="Ortiz-Santana B."/>
            <person name="Ovrebo C."/>
            <person name="Racz N."/>
            <person name="Riley R."/>
            <person name="Savchenko A."/>
            <person name="Shiryaev A."/>
            <person name="Soop K."/>
            <person name="Spirin V."/>
            <person name="Szebenyi C."/>
            <person name="Tomsovsky M."/>
            <person name="Tulloss R.E."/>
            <person name="Uehling J."/>
            <person name="Grigoriev I.V."/>
            <person name="Vagvolgyi C."/>
            <person name="Papp T."/>
            <person name="Martin F.M."/>
            <person name="Miettinen O."/>
            <person name="Hibbett D.S."/>
            <person name="Nagy L.G."/>
        </authorList>
    </citation>
    <scope>NUCLEOTIDE SEQUENCE [LARGE SCALE GENOMIC DNA]</scope>
    <source>
        <strain evidence="3 4">OMC1185</strain>
    </source>
</reference>
<evidence type="ECO:0000313" key="3">
    <source>
        <dbReference type="EMBL" id="TFK46781.1"/>
    </source>
</evidence>
<evidence type="ECO:0000256" key="1">
    <source>
        <dbReference type="SAM" id="MobiDB-lite"/>
    </source>
</evidence>
<dbReference type="AlphaFoldDB" id="A0A5C3MZ60"/>
<accession>A0A5C3MZ60</accession>
<keyword evidence="4" id="KW-1185">Reference proteome</keyword>
<sequence>MSIHLLTAKTHSPITATVCVWHPHHDARIFYITIRQCPIADDGALSGDPCIPLDAILDAGAIVTGNYSSAAILSKDREGTQPITSALLGHGNYYLIPNPDEPNHDYPVYKDFNQWKPPSRDQVPERWFTESVPRQMALCASVPGLVRTPTRSNVSCEAMILDRGCVLSGAGDAIESARIVPAAQAAWATHHRIAGQLLHPCAVPHELGPLGVVNDIRNFLTLRLDLRMLWDDHRWAFIPYTGSFMAYYPSWTHQPFDWHCFTANLHPRVDGYLLFLRFALVVFNGILSYNRGTFSDPEDALYIPPVSALGKRKRTGSSGRSVRRCLSHAEGDEEDGTTEGGSQSSGESENDRGSSGYPVDEDYPRRVAASFAEAGMFLPDDLAAVWAPIFDKDYDQQKCDWFAKNPQIRSIADPAQVSTSSSSFEGAVE</sequence>
<evidence type="ECO:0000259" key="2">
    <source>
        <dbReference type="Pfam" id="PF13391"/>
    </source>
</evidence>
<proteinExistence type="predicted"/>
<dbReference type="Proteomes" id="UP000305948">
    <property type="component" value="Unassembled WGS sequence"/>
</dbReference>
<feature type="region of interest" description="Disordered" evidence="1">
    <location>
        <begin position="310"/>
        <end position="360"/>
    </location>
</feature>
<feature type="domain" description="HNH nuclease" evidence="2">
    <location>
        <begin position="165"/>
        <end position="237"/>
    </location>
</feature>
<dbReference type="EMBL" id="ML213527">
    <property type="protein sequence ID" value="TFK46781.1"/>
    <property type="molecule type" value="Genomic_DNA"/>
</dbReference>
<feature type="compositionally biased region" description="Basic residues" evidence="1">
    <location>
        <begin position="310"/>
        <end position="326"/>
    </location>
</feature>
<protein>
    <recommendedName>
        <fullName evidence="2">HNH nuclease domain-containing protein</fullName>
    </recommendedName>
</protein>
<dbReference type="InterPro" id="IPR003615">
    <property type="entry name" value="HNH_nuc"/>
</dbReference>
<name>A0A5C3MZ60_9AGAM</name>